<evidence type="ECO:0000256" key="4">
    <source>
        <dbReference type="ARBA" id="ARBA00008694"/>
    </source>
</evidence>
<keyword evidence="8 15" id="KW-0808">Transferase</keyword>
<reference evidence="18" key="1">
    <citation type="submission" date="2022-07" db="EMBL/GenBank/DDBJ databases">
        <title>Fungi with potential for degradation of polypropylene.</title>
        <authorList>
            <person name="Gostincar C."/>
        </authorList>
    </citation>
    <scope>NUCLEOTIDE SEQUENCE</scope>
    <source>
        <strain evidence="18">EXF-13308</strain>
    </source>
</reference>
<dbReference type="PROSITE" id="PS51731">
    <property type="entry name" value="GNAT_NAGS"/>
    <property type="match status" value="1"/>
</dbReference>
<dbReference type="EC" id="2.3.1.1" evidence="5 15"/>
<evidence type="ECO:0000256" key="11">
    <source>
        <dbReference type="ARBA" id="ARBA00023315"/>
    </source>
</evidence>
<accession>A0AA38VLP9</accession>
<dbReference type="PIRSF" id="PIRSF007892">
    <property type="entry name" value="NAGS_fungal"/>
    <property type="match status" value="1"/>
</dbReference>
<gene>
    <name evidence="18" type="ORF">NKR23_g8216</name>
</gene>
<dbReference type="EMBL" id="JANBVO010000028">
    <property type="protein sequence ID" value="KAJ9138829.1"/>
    <property type="molecule type" value="Genomic_DNA"/>
</dbReference>
<dbReference type="Proteomes" id="UP001174694">
    <property type="component" value="Unassembled WGS sequence"/>
</dbReference>
<dbReference type="InterPro" id="IPR011190">
    <property type="entry name" value="GlcNAc_Synth_fun"/>
</dbReference>
<evidence type="ECO:0000256" key="3">
    <source>
        <dbReference type="ARBA" id="ARBA00004925"/>
    </source>
</evidence>
<keyword evidence="9" id="KW-0809">Transit peptide</keyword>
<name>A0AA38VLP9_9PEZI</name>
<evidence type="ECO:0000256" key="15">
    <source>
        <dbReference type="PIRNR" id="PIRNR007892"/>
    </source>
</evidence>
<evidence type="ECO:0000256" key="13">
    <source>
        <dbReference type="ARBA" id="ARBA00033251"/>
    </source>
</evidence>
<protein>
    <recommendedName>
        <fullName evidence="6 15">Amino-acid acetyltransferase, mitochondrial</fullName>
        <ecNumber evidence="5 15">2.3.1.1</ecNumber>
    </recommendedName>
    <alternativeName>
        <fullName evidence="12 15">Glutamate N-acetyltransferase</fullName>
    </alternativeName>
    <alternativeName>
        <fullName evidence="13 15">N-acetylglutamate synthase</fullName>
    </alternativeName>
</protein>
<feature type="compositionally biased region" description="Basic and acidic residues" evidence="16">
    <location>
        <begin position="37"/>
        <end position="52"/>
    </location>
</feature>
<feature type="region of interest" description="Disordered" evidence="16">
    <location>
        <begin position="23"/>
        <end position="52"/>
    </location>
</feature>
<dbReference type="GO" id="GO:0004042">
    <property type="term" value="F:L-glutamate N-acetyltransferase activity"/>
    <property type="evidence" value="ECO:0007669"/>
    <property type="project" value="InterPro"/>
</dbReference>
<evidence type="ECO:0000256" key="14">
    <source>
        <dbReference type="ARBA" id="ARBA00048372"/>
    </source>
</evidence>
<dbReference type="AlphaFoldDB" id="A0AA38VLP9"/>
<evidence type="ECO:0000256" key="12">
    <source>
        <dbReference type="ARBA" id="ARBA00030346"/>
    </source>
</evidence>
<evidence type="ECO:0000256" key="5">
    <source>
        <dbReference type="ARBA" id="ARBA00012697"/>
    </source>
</evidence>
<keyword evidence="19" id="KW-1185">Reference proteome</keyword>
<comment type="similarity">
    <text evidence="4 15">Belongs to the acetyltransferase family.</text>
</comment>
<dbReference type="Pfam" id="PF04768">
    <property type="entry name" value="NAT"/>
    <property type="match status" value="1"/>
</dbReference>
<comment type="pathway">
    <text evidence="3 15">Amino-acid biosynthesis; L-arginine biosynthesis; N(2)-acetyl-L-ornithine from L-glutamate: step 1/4.</text>
</comment>
<dbReference type="GO" id="GO:0005759">
    <property type="term" value="C:mitochondrial matrix"/>
    <property type="evidence" value="ECO:0007669"/>
    <property type="project" value="TreeGrafter"/>
</dbReference>
<feature type="domain" description="N-acetyltransferase" evidence="17">
    <location>
        <begin position="511"/>
        <end position="679"/>
    </location>
</feature>
<evidence type="ECO:0000256" key="8">
    <source>
        <dbReference type="ARBA" id="ARBA00022679"/>
    </source>
</evidence>
<evidence type="ECO:0000256" key="16">
    <source>
        <dbReference type="SAM" id="MobiDB-lite"/>
    </source>
</evidence>
<evidence type="ECO:0000256" key="1">
    <source>
        <dbReference type="ARBA" id="ARBA00002294"/>
    </source>
</evidence>
<dbReference type="FunFam" id="3.40.630.30:FF:000049">
    <property type="entry name" value="Amino-acid acetyltransferase, mitochondrial"/>
    <property type="match status" value="1"/>
</dbReference>
<evidence type="ECO:0000256" key="10">
    <source>
        <dbReference type="ARBA" id="ARBA00023128"/>
    </source>
</evidence>
<evidence type="ECO:0000313" key="18">
    <source>
        <dbReference type="EMBL" id="KAJ9138829.1"/>
    </source>
</evidence>
<dbReference type="PANTHER" id="PTHR23342:SF4">
    <property type="entry name" value="AMINO-ACID ACETYLTRANSFERASE, MITOCHONDRIAL"/>
    <property type="match status" value="1"/>
</dbReference>
<proteinExistence type="inferred from homology"/>
<dbReference type="GO" id="GO:0006592">
    <property type="term" value="P:ornithine biosynthetic process"/>
    <property type="evidence" value="ECO:0007669"/>
    <property type="project" value="TreeGrafter"/>
</dbReference>
<feature type="compositionally biased region" description="Polar residues" evidence="16">
    <location>
        <begin position="23"/>
        <end position="34"/>
    </location>
</feature>
<sequence>MILRNSAWRKAGAVAEAILPRSYTRSKGTASSAPATEKAHTSSPKHEQPVDLRTHYASISKREEQNRSREREFLVSVLESSSATKRDAKQYLQTFAPTLKKTEPWGSSKTTSSSQSRVLNDGILSASESPKFIQGPDTADQTAPAALPHVAIIKFREPESADDVTIEGLAKTLVQLRTLGLLSIVVVDCSFRPASHPHWHDLTNQQINRLIGAIDSFGEPFTRIVDDALSAERQYSKGDPGFTSNGILIEDGKRLLPALRRGAVVIVPSYVTSAETQTLTLVNADDIVVSLTRYLSGLQFQHGAPSDDPESSKACQPQKTALVDRVIVLDPLGGIPAKYRGNSSHVFLNLEDEFPSAKAHLETLELKTGSAKDGMSEQETIGFIRQKHIENLNLARTTLAILPPTSSALLTTPAEAANLASRASDKGFDGRITGFVGTVGTRRSHNPLIHNLLTDRPSYSASLPLTRIKPIKPSSGHTGTLTSTTTLAKKGMPVTIFPDPRVSPWVPPKPGGPRLRLTDTCVDLPRLVHLIDDSFNRKLDVQHYLERVKDSLAGIIIAGEYEGGAILTWERPFGLDEETAYNTGRLVPYLDKFAVLKRSQGAGGVADIVFNAMVRDCFPEGVCWRSRKNNPVNKWYFERSRGSWKLDGTEWAMFWTTPSLASAGQKVWDYENVCRNILPSWADKKHIVD</sequence>
<dbReference type="Gene3D" id="3.40.630.30">
    <property type="match status" value="1"/>
</dbReference>
<evidence type="ECO:0000313" key="19">
    <source>
        <dbReference type="Proteomes" id="UP001174694"/>
    </source>
</evidence>
<evidence type="ECO:0000256" key="9">
    <source>
        <dbReference type="ARBA" id="ARBA00022946"/>
    </source>
</evidence>
<evidence type="ECO:0000256" key="6">
    <source>
        <dbReference type="ARBA" id="ARBA00018802"/>
    </source>
</evidence>
<dbReference type="GO" id="GO:0006526">
    <property type="term" value="P:L-arginine biosynthetic process"/>
    <property type="evidence" value="ECO:0007669"/>
    <property type="project" value="TreeGrafter"/>
</dbReference>
<keyword evidence="11 15" id="KW-0012">Acyltransferase</keyword>
<keyword evidence="10 15" id="KW-0496">Mitochondrion</keyword>
<comment type="function">
    <text evidence="1 15">N-acetylglutamate synthase involved in arginine biosynthesis.</text>
</comment>
<organism evidence="18 19">
    <name type="scientific">Pleurostoma richardsiae</name>
    <dbReference type="NCBI Taxonomy" id="41990"/>
    <lineage>
        <taxon>Eukaryota</taxon>
        <taxon>Fungi</taxon>
        <taxon>Dikarya</taxon>
        <taxon>Ascomycota</taxon>
        <taxon>Pezizomycotina</taxon>
        <taxon>Sordariomycetes</taxon>
        <taxon>Sordariomycetidae</taxon>
        <taxon>Calosphaeriales</taxon>
        <taxon>Pleurostomataceae</taxon>
        <taxon>Pleurostoma</taxon>
    </lineage>
</organism>
<evidence type="ECO:0000256" key="2">
    <source>
        <dbReference type="ARBA" id="ARBA00004173"/>
    </source>
</evidence>
<keyword evidence="7 15" id="KW-0028">Amino-acid biosynthesis</keyword>
<comment type="subcellular location">
    <subcellularLocation>
        <location evidence="2 15">Mitochondrion</location>
    </subcellularLocation>
</comment>
<dbReference type="InterPro" id="IPR006855">
    <property type="entry name" value="Vertebrate-like_GNAT_dom"/>
</dbReference>
<comment type="caution">
    <text evidence="18">The sequence shown here is derived from an EMBL/GenBank/DDBJ whole genome shotgun (WGS) entry which is preliminary data.</text>
</comment>
<comment type="catalytic activity">
    <reaction evidence="14 15">
        <text>L-glutamate + acetyl-CoA = N-acetyl-L-glutamate + CoA + H(+)</text>
        <dbReference type="Rhea" id="RHEA:24292"/>
        <dbReference type="ChEBI" id="CHEBI:15378"/>
        <dbReference type="ChEBI" id="CHEBI:29985"/>
        <dbReference type="ChEBI" id="CHEBI:44337"/>
        <dbReference type="ChEBI" id="CHEBI:57287"/>
        <dbReference type="ChEBI" id="CHEBI:57288"/>
        <dbReference type="EC" id="2.3.1.1"/>
    </reaction>
</comment>
<evidence type="ECO:0000256" key="7">
    <source>
        <dbReference type="ARBA" id="ARBA00022605"/>
    </source>
</evidence>
<evidence type="ECO:0000259" key="17">
    <source>
        <dbReference type="PROSITE" id="PS51731"/>
    </source>
</evidence>
<dbReference type="PANTHER" id="PTHR23342">
    <property type="entry name" value="N-ACETYLGLUTAMATE SYNTHASE"/>
    <property type="match status" value="1"/>
</dbReference>